<dbReference type="GO" id="GO:0052621">
    <property type="term" value="F:diguanylate cyclase activity"/>
    <property type="evidence" value="ECO:0007669"/>
    <property type="project" value="TreeGrafter"/>
</dbReference>
<evidence type="ECO:0000259" key="1">
    <source>
        <dbReference type="PROSITE" id="PS50887"/>
    </source>
</evidence>
<protein>
    <submittedName>
        <fullName evidence="2">Diguanylate cyclase</fullName>
    </submittedName>
</protein>
<proteinExistence type="predicted"/>
<dbReference type="CDD" id="cd00130">
    <property type="entry name" value="PAS"/>
    <property type="match status" value="1"/>
</dbReference>
<dbReference type="eggNOG" id="COG3706">
    <property type="taxonomic scope" value="Bacteria"/>
</dbReference>
<dbReference type="Pfam" id="PF08448">
    <property type="entry name" value="PAS_4"/>
    <property type="match status" value="1"/>
</dbReference>
<evidence type="ECO:0000313" key="3">
    <source>
        <dbReference type="Proteomes" id="UP000008204"/>
    </source>
</evidence>
<dbReference type="InterPro" id="IPR029787">
    <property type="entry name" value="Nucleotide_cyclase"/>
</dbReference>
<accession>B7JZR0</accession>
<dbReference type="SUPFAM" id="SSF55785">
    <property type="entry name" value="PYP-like sensor domain (PAS domain)"/>
    <property type="match status" value="1"/>
</dbReference>
<dbReference type="PANTHER" id="PTHR45138">
    <property type="entry name" value="REGULATORY COMPONENTS OF SENSORY TRANSDUCTION SYSTEM"/>
    <property type="match status" value="1"/>
</dbReference>
<feature type="domain" description="GGDEF" evidence="1">
    <location>
        <begin position="355"/>
        <end position="486"/>
    </location>
</feature>
<gene>
    <name evidence="2" type="ordered locus">PCC8801_0926</name>
</gene>
<dbReference type="InterPro" id="IPR000014">
    <property type="entry name" value="PAS"/>
</dbReference>
<dbReference type="HOGENOM" id="CLU_000445_11_24_3"/>
<dbReference type="InterPro" id="IPR000160">
    <property type="entry name" value="GGDEF_dom"/>
</dbReference>
<dbReference type="InterPro" id="IPR013656">
    <property type="entry name" value="PAS_4"/>
</dbReference>
<dbReference type="NCBIfam" id="TIGR00254">
    <property type="entry name" value="GGDEF"/>
    <property type="match status" value="1"/>
</dbReference>
<dbReference type="Proteomes" id="UP000008204">
    <property type="component" value="Chromosome"/>
</dbReference>
<name>B7JZR0_RIPO1</name>
<evidence type="ECO:0000313" key="2">
    <source>
        <dbReference type="EMBL" id="ACK65003.1"/>
    </source>
</evidence>
<dbReference type="SMART" id="SM00267">
    <property type="entry name" value="GGDEF"/>
    <property type="match status" value="1"/>
</dbReference>
<dbReference type="OrthoDB" id="9812260at2"/>
<keyword evidence="3" id="KW-1185">Reference proteome</keyword>
<organism evidence="2 3">
    <name type="scientific">Rippkaea orientalis (strain PCC 8801 / RF-1)</name>
    <name type="common">Cyanothece sp. (strain PCC 8801)</name>
    <dbReference type="NCBI Taxonomy" id="41431"/>
    <lineage>
        <taxon>Bacteria</taxon>
        <taxon>Bacillati</taxon>
        <taxon>Cyanobacteriota</taxon>
        <taxon>Cyanophyceae</taxon>
        <taxon>Oscillatoriophycideae</taxon>
        <taxon>Chroococcales</taxon>
        <taxon>Aphanothecaceae</taxon>
        <taxon>Rippkaea</taxon>
        <taxon>Rippkaea orientalis</taxon>
    </lineage>
</organism>
<dbReference type="FunFam" id="3.30.70.270:FF:000001">
    <property type="entry name" value="Diguanylate cyclase domain protein"/>
    <property type="match status" value="1"/>
</dbReference>
<dbReference type="CDD" id="cd01949">
    <property type="entry name" value="GGDEF"/>
    <property type="match status" value="1"/>
</dbReference>
<dbReference type="SUPFAM" id="SSF55073">
    <property type="entry name" value="Nucleotide cyclase"/>
    <property type="match status" value="1"/>
</dbReference>
<dbReference type="Gene3D" id="3.30.450.20">
    <property type="entry name" value="PAS domain"/>
    <property type="match status" value="1"/>
</dbReference>
<dbReference type="EMBL" id="CP001287">
    <property type="protein sequence ID" value="ACK65003.1"/>
    <property type="molecule type" value="Genomic_DNA"/>
</dbReference>
<dbReference type="Pfam" id="PF00990">
    <property type="entry name" value="GGDEF"/>
    <property type="match status" value="1"/>
</dbReference>
<reference evidence="3" key="1">
    <citation type="journal article" date="2011" name="MBio">
        <title>Novel metabolic attributes of the genus Cyanothece, comprising a group of unicellular nitrogen-fixing Cyanobacteria.</title>
        <authorList>
            <person name="Bandyopadhyay A."/>
            <person name="Elvitigala T."/>
            <person name="Welsh E."/>
            <person name="Stockel J."/>
            <person name="Liberton M."/>
            <person name="Min H."/>
            <person name="Sherman L.A."/>
            <person name="Pakrasi H.B."/>
        </authorList>
    </citation>
    <scope>NUCLEOTIDE SEQUENCE [LARGE SCALE GENOMIC DNA]</scope>
    <source>
        <strain evidence="3">PCC 8801</strain>
    </source>
</reference>
<dbReference type="SUPFAM" id="SSF55781">
    <property type="entry name" value="GAF domain-like"/>
    <property type="match status" value="1"/>
</dbReference>
<dbReference type="InterPro" id="IPR029016">
    <property type="entry name" value="GAF-like_dom_sf"/>
</dbReference>
<dbReference type="GO" id="GO:1902201">
    <property type="term" value="P:negative regulation of bacterial-type flagellum-dependent cell motility"/>
    <property type="evidence" value="ECO:0007669"/>
    <property type="project" value="TreeGrafter"/>
</dbReference>
<dbReference type="GO" id="GO:0005886">
    <property type="term" value="C:plasma membrane"/>
    <property type="evidence" value="ECO:0007669"/>
    <property type="project" value="TreeGrafter"/>
</dbReference>
<dbReference type="Gene3D" id="3.30.450.40">
    <property type="match status" value="1"/>
</dbReference>
<dbReference type="Gene3D" id="3.30.70.270">
    <property type="match status" value="1"/>
</dbReference>
<dbReference type="KEGG" id="cyp:PCC8801_0926"/>
<dbReference type="STRING" id="41431.PCC8801_0926"/>
<sequence length="494" mass="56546">MKHIELVSNQFKTLDFIPVGICILREDFVVMFWNRCLEDWTKISKEEIVGQKITAYFPHLSQPKYTARLKQIFCGSPPTIFSSQLHKHFFPATLVNQKLQIQQTTVVALPNHEDYYGLLVIQDVTDMTNRLENCRIIQNKSLAEVEERKQAQEKLLQKTQEMEQRNLELIELNQMSELLQACQNLEEAYTVISLSSKLLFKELIGSLFVINNSQQVVEQVASWGQPKPSYKQFTTQDCWCLRRGQTHLMNTAYSELACQHLEPLIVESYCIPLIVEGKPMGIFHLGSTIPGKLTEVKQLLATNVTRHISLALANIKLCETLKQQNIRDALTGLYNRRYLEESLKKELERAKRKERSLGIIMIDVDHFKNVNDTFGHDKGDQVLKKLGGFLQRHIRGSDIACRYGGEELTLILPEASLENTRQRAEQLRQAVKNLDLDLCDHTLTISVGIACFPEHGYSGKALLKTADQALYQAKQQGRDCVICPPILDIEDFED</sequence>
<dbReference type="InterPro" id="IPR035965">
    <property type="entry name" value="PAS-like_dom_sf"/>
</dbReference>
<dbReference type="PANTHER" id="PTHR45138:SF9">
    <property type="entry name" value="DIGUANYLATE CYCLASE DGCM-RELATED"/>
    <property type="match status" value="1"/>
</dbReference>
<dbReference type="InterPro" id="IPR043128">
    <property type="entry name" value="Rev_trsase/Diguanyl_cyclase"/>
</dbReference>
<dbReference type="InterPro" id="IPR050469">
    <property type="entry name" value="Diguanylate_Cyclase"/>
</dbReference>
<dbReference type="PROSITE" id="PS50887">
    <property type="entry name" value="GGDEF"/>
    <property type="match status" value="1"/>
</dbReference>
<dbReference type="AlphaFoldDB" id="B7JZR0"/>
<dbReference type="GO" id="GO:0043709">
    <property type="term" value="P:cell adhesion involved in single-species biofilm formation"/>
    <property type="evidence" value="ECO:0007669"/>
    <property type="project" value="TreeGrafter"/>
</dbReference>